<name>A0A6A4LC02_9ERIC</name>
<comment type="caution">
    <text evidence="1">The sequence shown here is derived from an EMBL/GenBank/DDBJ whole genome shotgun (WGS) entry which is preliminary data.</text>
</comment>
<protein>
    <submittedName>
        <fullName evidence="1">Uncharacterized protein</fullName>
    </submittedName>
</protein>
<feature type="non-terminal residue" evidence="1">
    <location>
        <position position="1"/>
    </location>
</feature>
<gene>
    <name evidence="1" type="ORF">C3L33_13113</name>
</gene>
<evidence type="ECO:0000313" key="1">
    <source>
        <dbReference type="EMBL" id="KAE9454982.1"/>
    </source>
</evidence>
<organism evidence="1">
    <name type="scientific">Rhododendron williamsianum</name>
    <dbReference type="NCBI Taxonomy" id="262921"/>
    <lineage>
        <taxon>Eukaryota</taxon>
        <taxon>Viridiplantae</taxon>
        <taxon>Streptophyta</taxon>
        <taxon>Embryophyta</taxon>
        <taxon>Tracheophyta</taxon>
        <taxon>Spermatophyta</taxon>
        <taxon>Magnoliopsida</taxon>
        <taxon>eudicotyledons</taxon>
        <taxon>Gunneridae</taxon>
        <taxon>Pentapetalae</taxon>
        <taxon>asterids</taxon>
        <taxon>Ericales</taxon>
        <taxon>Ericaceae</taxon>
        <taxon>Ericoideae</taxon>
        <taxon>Rhodoreae</taxon>
        <taxon>Rhododendron</taxon>
    </lineage>
</organism>
<dbReference type="OrthoDB" id="408541at2759"/>
<accession>A0A6A4LC02</accession>
<dbReference type="AlphaFoldDB" id="A0A6A4LC02"/>
<sequence length="96" mass="10816">MVELFMGDVAEPSFKGASWEICPSLVLTFEAKNLIVFNGTWVKAMRVYNENPWLKALPNLKLDLDKMIVLGMKLKLMGCMDNLLDVYESMTKGGVL</sequence>
<dbReference type="EMBL" id="QEFC01001908">
    <property type="protein sequence ID" value="KAE9454982.1"/>
    <property type="molecule type" value="Genomic_DNA"/>
</dbReference>
<reference evidence="1" key="1">
    <citation type="journal article" date="2019" name="Genome Biol. Evol.">
        <title>The Rhododendron genome and chromosomal organization provide insight into shared whole-genome duplications across the heath family (Ericaceae).</title>
        <authorList>
            <person name="Soza V.L."/>
            <person name="Lindsley D."/>
            <person name="Waalkes A."/>
            <person name="Ramage E."/>
            <person name="Patwardhan R.P."/>
            <person name="Burton J.N."/>
            <person name="Adey A."/>
            <person name="Kumar A."/>
            <person name="Qiu R."/>
            <person name="Shendure J."/>
            <person name="Hall B."/>
        </authorList>
    </citation>
    <scope>NUCLEOTIDE SEQUENCE</scope>
    <source>
        <strain evidence="1">RSF 1966-606</strain>
    </source>
</reference>
<proteinExistence type="predicted"/>